<dbReference type="EMBL" id="JARH01001073">
    <property type="protein sequence ID" value="EXF73230.1"/>
    <property type="molecule type" value="Genomic_DNA"/>
</dbReference>
<dbReference type="Proteomes" id="UP000020467">
    <property type="component" value="Unassembled WGS sequence"/>
</dbReference>
<comment type="caution">
    <text evidence="8">The sequence shown here is derived from an EMBL/GenBank/DDBJ whole genome shotgun (WGS) entry which is preliminary data.</text>
</comment>
<dbReference type="HOGENOM" id="CLU_001265_0_5_1"/>
<keyword evidence="4 7" id="KW-1133">Transmembrane helix</keyword>
<dbReference type="Gene3D" id="1.20.1250.20">
    <property type="entry name" value="MFS general substrate transporter like domains"/>
    <property type="match status" value="2"/>
</dbReference>
<evidence type="ECO:0000256" key="2">
    <source>
        <dbReference type="ARBA" id="ARBA00022448"/>
    </source>
</evidence>
<feature type="transmembrane region" description="Helical" evidence="7">
    <location>
        <begin position="279"/>
        <end position="300"/>
    </location>
</feature>
<feature type="compositionally biased region" description="Basic and acidic residues" evidence="6">
    <location>
        <begin position="14"/>
        <end position="23"/>
    </location>
</feature>
<evidence type="ECO:0000256" key="1">
    <source>
        <dbReference type="ARBA" id="ARBA00004141"/>
    </source>
</evidence>
<keyword evidence="3 7" id="KW-0812">Transmembrane</keyword>
<dbReference type="SUPFAM" id="SSF103473">
    <property type="entry name" value="MFS general substrate transporter"/>
    <property type="match status" value="1"/>
</dbReference>
<evidence type="ECO:0000313" key="9">
    <source>
        <dbReference type="Proteomes" id="UP000020467"/>
    </source>
</evidence>
<evidence type="ECO:0000256" key="6">
    <source>
        <dbReference type="SAM" id="MobiDB-lite"/>
    </source>
</evidence>
<sequence>MATNEDQNKAPVDQVEHAPAHQEITTHRRDAAAELLGKSGASPEDRVVVTPADNARVLRKIDLVILPLMLFVYFLQGIDKSTLAYASVFGLIEDTGLVGDQYSWLGSVVYLAQLVMQFPLAWLLVKLPVGKFTSCMVAFWGITLSCMAAAHNFGGLLAARLFLGAFESSVAPAFIIFIFFGIITVVFSVIMFIYMPDSPVEAKFLNDHDKLIAIERLRMNQQGVMSREWRWDHFKESMLDIKTWCWFSLVFSISIPSGGISTFGPLIIKSFGFDSFQTILFNIPFGFVQLVATVSGSWIATKIHKKGPVIAGLCIPPIAGCVMLMVLPTSGQQAARLVGYYLISVYPGITPLIYSWSAANTAGDTKRKCTSAVLFIGQSVGNVVGPLLYKPAEAPRYTRGLTSNLVLYCVIVVLVVLVSLYLAFLNRSHSKRRVAMGKSAVIIDTSLFSAAEAEKAKQEQAARAAGDNGHEMAAAGEDQAEENVGARAFDNLTDLENEEFVFVF</sequence>
<dbReference type="AlphaFoldDB" id="A0A010Q954"/>
<feature type="transmembrane region" description="Helical" evidence="7">
    <location>
        <begin position="137"/>
        <end position="163"/>
    </location>
</feature>
<dbReference type="GO" id="GO:0016020">
    <property type="term" value="C:membrane"/>
    <property type="evidence" value="ECO:0007669"/>
    <property type="project" value="UniProtKB-SubCell"/>
</dbReference>
<feature type="region of interest" description="Disordered" evidence="6">
    <location>
        <begin position="461"/>
        <end position="481"/>
    </location>
</feature>
<dbReference type="InterPro" id="IPR036259">
    <property type="entry name" value="MFS_trans_sf"/>
</dbReference>
<name>A0A010Q954_9PEZI</name>
<feature type="transmembrane region" description="Helical" evidence="7">
    <location>
        <begin position="244"/>
        <end position="267"/>
    </location>
</feature>
<comment type="subcellular location">
    <subcellularLocation>
        <location evidence="1">Membrane</location>
        <topology evidence="1">Multi-pass membrane protein</topology>
    </subcellularLocation>
</comment>
<evidence type="ECO:0000256" key="5">
    <source>
        <dbReference type="ARBA" id="ARBA00023136"/>
    </source>
</evidence>
<accession>A0A010Q954</accession>
<dbReference type="InterPro" id="IPR011701">
    <property type="entry name" value="MFS"/>
</dbReference>
<dbReference type="eggNOG" id="KOG2533">
    <property type="taxonomic scope" value="Eukaryota"/>
</dbReference>
<feature type="transmembrane region" description="Helical" evidence="7">
    <location>
        <begin position="104"/>
        <end position="125"/>
    </location>
</feature>
<proteinExistence type="predicted"/>
<protein>
    <submittedName>
        <fullName evidence="8">Major facilitator superfamily transporter</fullName>
    </submittedName>
</protein>
<feature type="transmembrane region" description="Helical" evidence="7">
    <location>
        <begin position="405"/>
        <end position="424"/>
    </location>
</feature>
<keyword evidence="5 7" id="KW-0472">Membrane</keyword>
<dbReference type="GO" id="GO:0022857">
    <property type="term" value="F:transmembrane transporter activity"/>
    <property type="evidence" value="ECO:0007669"/>
    <property type="project" value="InterPro"/>
</dbReference>
<dbReference type="PANTHER" id="PTHR43791">
    <property type="entry name" value="PERMEASE-RELATED"/>
    <property type="match status" value="1"/>
</dbReference>
<feature type="transmembrane region" description="Helical" evidence="7">
    <location>
        <begin position="307"/>
        <end position="326"/>
    </location>
</feature>
<dbReference type="PANTHER" id="PTHR43791:SF59">
    <property type="entry name" value="TRANSPORTER, PUTATIVE (AFU_ORTHOLOGUE AFUA_1G06550)-RELATED"/>
    <property type="match status" value="1"/>
</dbReference>
<evidence type="ECO:0000256" key="3">
    <source>
        <dbReference type="ARBA" id="ARBA00022692"/>
    </source>
</evidence>
<feature type="transmembrane region" description="Helical" evidence="7">
    <location>
        <begin position="369"/>
        <end position="389"/>
    </location>
</feature>
<gene>
    <name evidence="8" type="ORF">CFIO01_05590</name>
</gene>
<evidence type="ECO:0000256" key="7">
    <source>
        <dbReference type="SAM" id="Phobius"/>
    </source>
</evidence>
<dbReference type="OrthoDB" id="6730379at2759"/>
<reference evidence="8 9" key="1">
    <citation type="submission" date="2014-02" db="EMBL/GenBank/DDBJ databases">
        <title>The genome sequence of Colletotrichum fioriniae PJ7.</title>
        <authorList>
            <person name="Baroncelli R."/>
            <person name="Thon M.R."/>
        </authorList>
    </citation>
    <scope>NUCLEOTIDE SEQUENCE [LARGE SCALE GENOMIC DNA]</scope>
    <source>
        <strain evidence="8 9">PJ7</strain>
    </source>
</reference>
<keyword evidence="2" id="KW-0813">Transport</keyword>
<keyword evidence="9" id="KW-1185">Reference proteome</keyword>
<organism evidence="8 9">
    <name type="scientific">Colletotrichum fioriniae PJ7</name>
    <dbReference type="NCBI Taxonomy" id="1445577"/>
    <lineage>
        <taxon>Eukaryota</taxon>
        <taxon>Fungi</taxon>
        <taxon>Dikarya</taxon>
        <taxon>Ascomycota</taxon>
        <taxon>Pezizomycotina</taxon>
        <taxon>Sordariomycetes</taxon>
        <taxon>Hypocreomycetidae</taxon>
        <taxon>Glomerellales</taxon>
        <taxon>Glomerellaceae</taxon>
        <taxon>Colletotrichum</taxon>
        <taxon>Colletotrichum acutatum species complex</taxon>
    </lineage>
</organism>
<feature type="transmembrane region" description="Helical" evidence="7">
    <location>
        <begin position="338"/>
        <end position="357"/>
    </location>
</feature>
<evidence type="ECO:0000256" key="4">
    <source>
        <dbReference type="ARBA" id="ARBA00022989"/>
    </source>
</evidence>
<feature type="transmembrane region" description="Helical" evidence="7">
    <location>
        <begin position="63"/>
        <end position="92"/>
    </location>
</feature>
<dbReference type="KEGG" id="cfj:CFIO01_05590"/>
<evidence type="ECO:0000313" key="8">
    <source>
        <dbReference type="EMBL" id="EXF73230.1"/>
    </source>
</evidence>
<feature type="transmembrane region" description="Helical" evidence="7">
    <location>
        <begin position="169"/>
        <end position="194"/>
    </location>
</feature>
<feature type="region of interest" description="Disordered" evidence="6">
    <location>
        <begin position="1"/>
        <end position="23"/>
    </location>
</feature>
<dbReference type="Pfam" id="PF07690">
    <property type="entry name" value="MFS_1"/>
    <property type="match status" value="2"/>
</dbReference>